<dbReference type="HOGENOM" id="CLU_2063695_0_0_1"/>
<dbReference type="EnsemblMetazoa" id="CapteT201228">
    <property type="protein sequence ID" value="CapteP201228"/>
    <property type="gene ID" value="CapteG201228"/>
</dbReference>
<evidence type="ECO:0000313" key="3">
    <source>
        <dbReference type="Proteomes" id="UP000014760"/>
    </source>
</evidence>
<evidence type="ECO:0000313" key="1">
    <source>
        <dbReference type="EMBL" id="ELU18311.1"/>
    </source>
</evidence>
<protein>
    <submittedName>
        <fullName evidence="1 2">Uncharacterized protein</fullName>
    </submittedName>
</protein>
<reference evidence="2" key="3">
    <citation type="submission" date="2015-06" db="UniProtKB">
        <authorList>
            <consortium name="EnsemblMetazoa"/>
        </authorList>
    </citation>
    <scope>IDENTIFICATION</scope>
</reference>
<accession>R7VLI8</accession>
<dbReference type="EMBL" id="KB292004">
    <property type="protein sequence ID" value="ELU18311.1"/>
    <property type="molecule type" value="Genomic_DNA"/>
</dbReference>
<organism evidence="1">
    <name type="scientific">Capitella teleta</name>
    <name type="common">Polychaete worm</name>
    <dbReference type="NCBI Taxonomy" id="283909"/>
    <lineage>
        <taxon>Eukaryota</taxon>
        <taxon>Metazoa</taxon>
        <taxon>Spiralia</taxon>
        <taxon>Lophotrochozoa</taxon>
        <taxon>Annelida</taxon>
        <taxon>Polychaeta</taxon>
        <taxon>Sedentaria</taxon>
        <taxon>Scolecida</taxon>
        <taxon>Capitellidae</taxon>
        <taxon>Capitella</taxon>
    </lineage>
</organism>
<gene>
    <name evidence="1" type="ORF">CAPTEDRAFT_201228</name>
</gene>
<evidence type="ECO:0000313" key="2">
    <source>
        <dbReference type="EnsemblMetazoa" id="CapteP201228"/>
    </source>
</evidence>
<dbReference type="AlphaFoldDB" id="R7VLI8"/>
<dbReference type="EMBL" id="AMQN01016380">
    <property type="status" value="NOT_ANNOTATED_CDS"/>
    <property type="molecule type" value="Genomic_DNA"/>
</dbReference>
<name>R7VLI8_CAPTE</name>
<reference evidence="1 3" key="2">
    <citation type="journal article" date="2013" name="Nature">
        <title>Insights into bilaterian evolution from three spiralian genomes.</title>
        <authorList>
            <person name="Simakov O."/>
            <person name="Marletaz F."/>
            <person name="Cho S.J."/>
            <person name="Edsinger-Gonzales E."/>
            <person name="Havlak P."/>
            <person name="Hellsten U."/>
            <person name="Kuo D.H."/>
            <person name="Larsson T."/>
            <person name="Lv J."/>
            <person name="Arendt D."/>
            <person name="Savage R."/>
            <person name="Osoegawa K."/>
            <person name="de Jong P."/>
            <person name="Grimwood J."/>
            <person name="Chapman J.A."/>
            <person name="Shapiro H."/>
            <person name="Aerts A."/>
            <person name="Otillar R.P."/>
            <person name="Terry A.Y."/>
            <person name="Boore J.L."/>
            <person name="Grigoriev I.V."/>
            <person name="Lindberg D.R."/>
            <person name="Seaver E.C."/>
            <person name="Weisblat D.A."/>
            <person name="Putnam N.H."/>
            <person name="Rokhsar D.S."/>
        </authorList>
    </citation>
    <scope>NUCLEOTIDE SEQUENCE</scope>
    <source>
        <strain evidence="1 3">I ESC-2004</strain>
    </source>
</reference>
<reference evidence="3" key="1">
    <citation type="submission" date="2012-12" db="EMBL/GenBank/DDBJ databases">
        <authorList>
            <person name="Hellsten U."/>
            <person name="Grimwood J."/>
            <person name="Chapman J.A."/>
            <person name="Shapiro H."/>
            <person name="Aerts A."/>
            <person name="Otillar R.P."/>
            <person name="Terry A.Y."/>
            <person name="Boore J.L."/>
            <person name="Simakov O."/>
            <person name="Marletaz F."/>
            <person name="Cho S.-J."/>
            <person name="Edsinger-Gonzales E."/>
            <person name="Havlak P."/>
            <person name="Kuo D.-H."/>
            <person name="Larsson T."/>
            <person name="Lv J."/>
            <person name="Arendt D."/>
            <person name="Savage R."/>
            <person name="Osoegawa K."/>
            <person name="de Jong P."/>
            <person name="Lindberg D.R."/>
            <person name="Seaver E.C."/>
            <person name="Weisblat D.A."/>
            <person name="Putnam N.H."/>
            <person name="Grigoriev I.V."/>
            <person name="Rokhsar D.S."/>
        </authorList>
    </citation>
    <scope>NUCLEOTIDE SEQUENCE</scope>
    <source>
        <strain evidence="3">I ESC-2004</strain>
    </source>
</reference>
<sequence>MADRMQIRLDGMGEVFQIKKPSHYSQSVMKTIIENKDSLTDIQAQLWWIQHKQDCLQQPAGADDRVGTIRVQLLGAQQQHASLSAQKSIHSQPVLTKWDIAVGEVHRLRRFHKRGPFDMTHVIV</sequence>
<proteinExistence type="predicted"/>
<dbReference type="Proteomes" id="UP000014760">
    <property type="component" value="Unassembled WGS sequence"/>
</dbReference>
<keyword evidence="3" id="KW-1185">Reference proteome</keyword>